<dbReference type="InterPro" id="IPR052954">
    <property type="entry name" value="GPCR-Ligand_Int"/>
</dbReference>
<feature type="transmembrane region" description="Helical" evidence="5">
    <location>
        <begin position="212"/>
        <end position="239"/>
    </location>
</feature>
<keyword evidence="3 5" id="KW-1133">Transmembrane helix</keyword>
<keyword evidence="4 5" id="KW-0472">Membrane</keyword>
<dbReference type="Proteomes" id="UP000014760">
    <property type="component" value="Unassembled WGS sequence"/>
</dbReference>
<feature type="transmembrane region" description="Helical" evidence="5">
    <location>
        <begin position="70"/>
        <end position="90"/>
    </location>
</feature>
<reference evidence="8" key="3">
    <citation type="submission" date="2015-06" db="UniProtKB">
        <authorList>
            <consortium name="EnsemblMetazoa"/>
        </authorList>
    </citation>
    <scope>IDENTIFICATION</scope>
</reference>
<dbReference type="OMA" id="HMSSWIV"/>
<dbReference type="Gene3D" id="1.20.1070.10">
    <property type="entry name" value="Rhodopsin 7-helix transmembrane proteins"/>
    <property type="match status" value="1"/>
</dbReference>
<dbReference type="PROSITE" id="PS50262">
    <property type="entry name" value="G_PROTEIN_RECEP_F1_2"/>
    <property type="match status" value="1"/>
</dbReference>
<evidence type="ECO:0000256" key="3">
    <source>
        <dbReference type="ARBA" id="ARBA00022989"/>
    </source>
</evidence>
<comment type="subcellular location">
    <subcellularLocation>
        <location evidence="1">Membrane</location>
    </subcellularLocation>
</comment>
<evidence type="ECO:0000313" key="8">
    <source>
        <dbReference type="EnsemblMetazoa" id="CapteP202366"/>
    </source>
</evidence>
<gene>
    <name evidence="7" type="ORF">CAPTEDRAFT_202366</name>
</gene>
<evidence type="ECO:0000256" key="2">
    <source>
        <dbReference type="ARBA" id="ARBA00022692"/>
    </source>
</evidence>
<name>R7VEZ0_CAPTE</name>
<keyword evidence="2 5" id="KW-0812">Transmembrane</keyword>
<organism evidence="7">
    <name type="scientific">Capitella teleta</name>
    <name type="common">Polychaete worm</name>
    <dbReference type="NCBI Taxonomy" id="283909"/>
    <lineage>
        <taxon>Eukaryota</taxon>
        <taxon>Metazoa</taxon>
        <taxon>Spiralia</taxon>
        <taxon>Lophotrochozoa</taxon>
        <taxon>Annelida</taxon>
        <taxon>Polychaeta</taxon>
        <taxon>Sedentaria</taxon>
        <taxon>Scolecida</taxon>
        <taxon>Capitellidae</taxon>
        <taxon>Capitella</taxon>
    </lineage>
</organism>
<evidence type="ECO:0000256" key="4">
    <source>
        <dbReference type="ARBA" id="ARBA00023136"/>
    </source>
</evidence>
<reference evidence="7 9" key="2">
    <citation type="journal article" date="2013" name="Nature">
        <title>Insights into bilaterian evolution from three spiralian genomes.</title>
        <authorList>
            <person name="Simakov O."/>
            <person name="Marletaz F."/>
            <person name="Cho S.J."/>
            <person name="Edsinger-Gonzales E."/>
            <person name="Havlak P."/>
            <person name="Hellsten U."/>
            <person name="Kuo D.H."/>
            <person name="Larsson T."/>
            <person name="Lv J."/>
            <person name="Arendt D."/>
            <person name="Savage R."/>
            <person name="Osoegawa K."/>
            <person name="de Jong P."/>
            <person name="Grimwood J."/>
            <person name="Chapman J.A."/>
            <person name="Shapiro H."/>
            <person name="Aerts A."/>
            <person name="Otillar R.P."/>
            <person name="Terry A.Y."/>
            <person name="Boore J.L."/>
            <person name="Grigoriev I.V."/>
            <person name="Lindberg D.R."/>
            <person name="Seaver E.C."/>
            <person name="Weisblat D.A."/>
            <person name="Putnam N.H."/>
            <person name="Rokhsar D.S."/>
        </authorList>
    </citation>
    <scope>NUCLEOTIDE SEQUENCE</scope>
    <source>
        <strain evidence="7 9">I ESC-2004</strain>
    </source>
</reference>
<dbReference type="PANTHER" id="PTHR46641:SF25">
    <property type="entry name" value="CNMAMIDE RECEPTOR-RELATED"/>
    <property type="match status" value="1"/>
</dbReference>
<feature type="transmembrane region" description="Helical" evidence="5">
    <location>
        <begin position="163"/>
        <end position="181"/>
    </location>
</feature>
<dbReference type="EMBL" id="AMQN01017032">
    <property type="status" value="NOT_ANNOTATED_CDS"/>
    <property type="molecule type" value="Genomic_DNA"/>
</dbReference>
<dbReference type="OrthoDB" id="6153283at2759"/>
<dbReference type="EnsemblMetazoa" id="CapteT202366">
    <property type="protein sequence ID" value="CapteP202366"/>
    <property type="gene ID" value="CapteG202366"/>
</dbReference>
<dbReference type="GO" id="GO:0016020">
    <property type="term" value="C:membrane"/>
    <property type="evidence" value="ECO:0007669"/>
    <property type="project" value="UniProtKB-SubCell"/>
</dbReference>
<evidence type="ECO:0000313" key="9">
    <source>
        <dbReference type="Proteomes" id="UP000014760"/>
    </source>
</evidence>
<evidence type="ECO:0000259" key="6">
    <source>
        <dbReference type="PROSITE" id="PS50262"/>
    </source>
</evidence>
<evidence type="ECO:0000256" key="1">
    <source>
        <dbReference type="ARBA" id="ARBA00004370"/>
    </source>
</evidence>
<evidence type="ECO:0000313" key="7">
    <source>
        <dbReference type="EMBL" id="ELU17152.1"/>
    </source>
</evidence>
<keyword evidence="9" id="KW-1185">Reference proteome</keyword>
<protein>
    <recommendedName>
        <fullName evidence="6">G-protein coupled receptors family 1 profile domain-containing protein</fullName>
    </recommendedName>
</protein>
<feature type="transmembrane region" description="Helical" evidence="5">
    <location>
        <begin position="270"/>
        <end position="295"/>
    </location>
</feature>
<sequence>MAAAEEVVDFDSEMDPDAEYELYIEDRGAQFPEGPVTRAMMTFLPPFFLTIGTIGNIFIAIIMIRMMRKVLSTCIYVFVSVMIDTLVLYVRCGNDWIYNMIGMDIAHIAKHSSKSLCKIYPFVSDWALHLSMWLGVAMAVETTLVTLRPQRLMQMCRHERSRAVILLIIVLLVCVNAHNFWTYALIVDDRTERVVCTNARTGNQLSNEFRQIAWPIIDILVSDLLPICITFSCSVMLITRRSRRAEQVKLMENTWKAYSIDAKVARQLQIAFISLSMLQVVLLFPKLGYDIFVFVGDPELNLLQLSYEQEARKRLAYAICSTCVYLFLSCKVFVFFVVSRAFRSDFLALLLCRRCSSHRSGATNRVSTQQPLLNTVSANSNHVCRPDPTCRKIYSTTSEGLLMPGRGFRFCFEIGVGPVGILDAGFHGFILQNGDTREQQLVDCHNGLDEIFWKVAQLARIQAPEAQLQNVPSHVFSLVPLCFLCSRIDPRRGIFLEP</sequence>
<dbReference type="SUPFAM" id="SSF81321">
    <property type="entry name" value="Family A G protein-coupled receptor-like"/>
    <property type="match status" value="1"/>
</dbReference>
<evidence type="ECO:0000256" key="5">
    <source>
        <dbReference type="SAM" id="Phobius"/>
    </source>
</evidence>
<feature type="domain" description="G-protein coupled receptors family 1 profile" evidence="6">
    <location>
        <begin position="55"/>
        <end position="283"/>
    </location>
</feature>
<feature type="transmembrane region" description="Helical" evidence="5">
    <location>
        <begin position="43"/>
        <end position="63"/>
    </location>
</feature>
<reference evidence="9" key="1">
    <citation type="submission" date="2012-12" db="EMBL/GenBank/DDBJ databases">
        <authorList>
            <person name="Hellsten U."/>
            <person name="Grimwood J."/>
            <person name="Chapman J.A."/>
            <person name="Shapiro H."/>
            <person name="Aerts A."/>
            <person name="Otillar R.P."/>
            <person name="Terry A.Y."/>
            <person name="Boore J.L."/>
            <person name="Simakov O."/>
            <person name="Marletaz F."/>
            <person name="Cho S.-J."/>
            <person name="Edsinger-Gonzales E."/>
            <person name="Havlak P."/>
            <person name="Kuo D.-H."/>
            <person name="Larsson T."/>
            <person name="Lv J."/>
            <person name="Arendt D."/>
            <person name="Savage R."/>
            <person name="Osoegawa K."/>
            <person name="de Jong P."/>
            <person name="Lindberg D.R."/>
            <person name="Seaver E.C."/>
            <person name="Weisblat D.A."/>
            <person name="Putnam N.H."/>
            <person name="Grigoriev I.V."/>
            <person name="Rokhsar D.S."/>
        </authorList>
    </citation>
    <scope>NUCLEOTIDE SEQUENCE</scope>
    <source>
        <strain evidence="9">I ESC-2004</strain>
    </source>
</reference>
<feature type="transmembrane region" description="Helical" evidence="5">
    <location>
        <begin position="126"/>
        <end position="147"/>
    </location>
</feature>
<proteinExistence type="predicted"/>
<accession>R7VEZ0</accession>
<feature type="transmembrane region" description="Helical" evidence="5">
    <location>
        <begin position="315"/>
        <end position="338"/>
    </location>
</feature>
<dbReference type="EMBL" id="KB292667">
    <property type="protein sequence ID" value="ELU17152.1"/>
    <property type="molecule type" value="Genomic_DNA"/>
</dbReference>
<dbReference type="HOGENOM" id="CLU_547734_0_0_1"/>
<dbReference type="PANTHER" id="PTHR46641">
    <property type="entry name" value="FMRFAMIDE RECEPTOR-RELATED"/>
    <property type="match status" value="1"/>
</dbReference>
<dbReference type="InterPro" id="IPR017452">
    <property type="entry name" value="GPCR_Rhodpsn_7TM"/>
</dbReference>
<dbReference type="STRING" id="283909.R7VEZ0"/>
<dbReference type="AlphaFoldDB" id="R7VEZ0"/>